<dbReference type="SUPFAM" id="SSF88713">
    <property type="entry name" value="Glycoside hydrolase/deacetylase"/>
    <property type="match status" value="1"/>
</dbReference>
<name>A0A917LHA0_9NOCA</name>
<proteinExistence type="predicted"/>
<dbReference type="CDD" id="cd11374">
    <property type="entry name" value="CE4_u10"/>
    <property type="match status" value="1"/>
</dbReference>
<reference evidence="1" key="2">
    <citation type="submission" date="2020-09" db="EMBL/GenBank/DDBJ databases">
        <authorList>
            <person name="Sun Q."/>
            <person name="Sedlacek I."/>
        </authorList>
    </citation>
    <scope>NUCLEOTIDE SEQUENCE</scope>
    <source>
        <strain evidence="1">CCM 7905</strain>
    </source>
</reference>
<evidence type="ECO:0000313" key="1">
    <source>
        <dbReference type="EMBL" id="GGG23356.1"/>
    </source>
</evidence>
<comment type="caution">
    <text evidence="1">The sequence shown here is derived from an EMBL/GenBank/DDBJ whole genome shotgun (WGS) entry which is preliminary data.</text>
</comment>
<sequence>MSAPVTPTGLRPAPVTPTGLRPARLIVSVSGIRDETRDAAAEFASELSNKGVRLSLLVAPRLKDKYRLTKDSQTQDWLRERKEAGDAIVLHGYDQAATKRRRAEFATLPAHEARLRLTAADRVMEEIGLRTRVFAAPRWIASPGAVSALPAAGFRLLAGATAVHDLERGTSVRSRVFGIGEGFGAGSGGYVWEPGTTEPWWCRALVMGAGRVARRGGVVRLAISAKQVGRPGPRQALIDAIDLAQYHGAESALYEWLPRVSSRNIA</sequence>
<dbReference type="GO" id="GO:0005975">
    <property type="term" value="P:carbohydrate metabolic process"/>
    <property type="evidence" value="ECO:0007669"/>
    <property type="project" value="InterPro"/>
</dbReference>
<dbReference type="Pfam" id="PF10096">
    <property type="entry name" value="DUF2334"/>
    <property type="match status" value="1"/>
</dbReference>
<keyword evidence="2" id="KW-1185">Reference proteome</keyword>
<dbReference type="RefSeq" id="WP_188546810.1">
    <property type="nucleotide sequence ID" value="NZ_BMCU01000005.1"/>
</dbReference>
<dbReference type="InterPro" id="IPR018763">
    <property type="entry name" value="DUF2334"/>
</dbReference>
<dbReference type="AlphaFoldDB" id="A0A917LHA0"/>
<protein>
    <recommendedName>
        <fullName evidence="3">DUF2334 domain-containing protein</fullName>
    </recommendedName>
</protein>
<organism evidence="1 2">
    <name type="scientific">Rhodococcoides trifolii</name>
    <dbReference type="NCBI Taxonomy" id="908250"/>
    <lineage>
        <taxon>Bacteria</taxon>
        <taxon>Bacillati</taxon>
        <taxon>Actinomycetota</taxon>
        <taxon>Actinomycetes</taxon>
        <taxon>Mycobacteriales</taxon>
        <taxon>Nocardiaceae</taxon>
        <taxon>Rhodococcoides</taxon>
    </lineage>
</organism>
<dbReference type="InterPro" id="IPR011330">
    <property type="entry name" value="Glyco_hydro/deAcase_b/a-brl"/>
</dbReference>
<gene>
    <name evidence="1" type="ORF">GCM10007304_41480</name>
</gene>
<evidence type="ECO:0000313" key="2">
    <source>
        <dbReference type="Proteomes" id="UP000654257"/>
    </source>
</evidence>
<dbReference type="Gene3D" id="3.20.20.370">
    <property type="entry name" value="Glycoside hydrolase/deacetylase"/>
    <property type="match status" value="1"/>
</dbReference>
<reference evidence="1" key="1">
    <citation type="journal article" date="2014" name="Int. J. Syst. Evol. Microbiol.">
        <title>Complete genome sequence of Corynebacterium casei LMG S-19264T (=DSM 44701T), isolated from a smear-ripened cheese.</title>
        <authorList>
            <consortium name="US DOE Joint Genome Institute (JGI-PGF)"/>
            <person name="Walter F."/>
            <person name="Albersmeier A."/>
            <person name="Kalinowski J."/>
            <person name="Ruckert C."/>
        </authorList>
    </citation>
    <scope>NUCLEOTIDE SEQUENCE</scope>
    <source>
        <strain evidence="1">CCM 7905</strain>
    </source>
</reference>
<dbReference type="EMBL" id="BMCU01000005">
    <property type="protein sequence ID" value="GGG23356.1"/>
    <property type="molecule type" value="Genomic_DNA"/>
</dbReference>
<dbReference type="Proteomes" id="UP000654257">
    <property type="component" value="Unassembled WGS sequence"/>
</dbReference>
<accession>A0A917LHA0</accession>
<evidence type="ECO:0008006" key="3">
    <source>
        <dbReference type="Google" id="ProtNLM"/>
    </source>
</evidence>